<sequence>MALDPYGRAEQIDLGSEVFRRQFSYSMPYVHWSLILLEMGHLRLREFAWSEWV</sequence>
<name>A0ABP6RIR4_9PSEU</name>
<gene>
    <name evidence="1" type="ORF">GCM10020366_11300</name>
</gene>
<dbReference type="Proteomes" id="UP001500483">
    <property type="component" value="Unassembled WGS sequence"/>
</dbReference>
<evidence type="ECO:0000313" key="2">
    <source>
        <dbReference type="Proteomes" id="UP001500483"/>
    </source>
</evidence>
<evidence type="ECO:0000313" key="1">
    <source>
        <dbReference type="EMBL" id="GAA3354487.1"/>
    </source>
</evidence>
<reference evidence="2" key="1">
    <citation type="journal article" date="2019" name="Int. J. Syst. Evol. Microbiol.">
        <title>The Global Catalogue of Microorganisms (GCM) 10K type strain sequencing project: providing services to taxonomists for standard genome sequencing and annotation.</title>
        <authorList>
            <consortium name="The Broad Institute Genomics Platform"/>
            <consortium name="The Broad Institute Genome Sequencing Center for Infectious Disease"/>
            <person name="Wu L."/>
            <person name="Ma J."/>
        </authorList>
    </citation>
    <scope>NUCLEOTIDE SEQUENCE [LARGE SCALE GENOMIC DNA]</scope>
    <source>
        <strain evidence="2">JCM 9687</strain>
    </source>
</reference>
<accession>A0ABP6RIR4</accession>
<dbReference type="EMBL" id="BAAAYK010000036">
    <property type="protein sequence ID" value="GAA3354487.1"/>
    <property type="molecule type" value="Genomic_DNA"/>
</dbReference>
<protein>
    <submittedName>
        <fullName evidence="1">Uncharacterized protein</fullName>
    </submittedName>
</protein>
<comment type="caution">
    <text evidence="1">The sequence shown here is derived from an EMBL/GenBank/DDBJ whole genome shotgun (WGS) entry which is preliminary data.</text>
</comment>
<keyword evidence="2" id="KW-1185">Reference proteome</keyword>
<proteinExistence type="predicted"/>
<organism evidence="1 2">
    <name type="scientific">Saccharopolyspora gregorii</name>
    <dbReference type="NCBI Taxonomy" id="33914"/>
    <lineage>
        <taxon>Bacteria</taxon>
        <taxon>Bacillati</taxon>
        <taxon>Actinomycetota</taxon>
        <taxon>Actinomycetes</taxon>
        <taxon>Pseudonocardiales</taxon>
        <taxon>Pseudonocardiaceae</taxon>
        <taxon>Saccharopolyspora</taxon>
    </lineage>
</organism>